<feature type="chain" id="PRO_5043296097" description="DUF4292 domain-containing protein" evidence="1">
    <location>
        <begin position="25"/>
        <end position="268"/>
    </location>
</feature>
<evidence type="ECO:0008006" key="6">
    <source>
        <dbReference type="Google" id="ProtNLM"/>
    </source>
</evidence>
<proteinExistence type="predicted"/>
<dbReference type="Pfam" id="PF20316">
    <property type="entry name" value="DUF6612"/>
    <property type="match status" value="1"/>
</dbReference>
<evidence type="ECO:0000313" key="4">
    <source>
        <dbReference type="Proteomes" id="UP000669239"/>
    </source>
</evidence>
<dbReference type="RefSeq" id="WP_117558857.1">
    <property type="nucleotide sequence ID" value="NZ_JAAITT010000015.1"/>
</dbReference>
<accession>A0AAW5C5T4</accession>
<dbReference type="InterPro" id="IPR046720">
    <property type="entry name" value="DUF6612"/>
</dbReference>
<evidence type="ECO:0000313" key="3">
    <source>
        <dbReference type="EMBL" id="NSJ49405.1"/>
    </source>
</evidence>
<feature type="signal peptide" evidence="1">
    <location>
        <begin position="1"/>
        <end position="24"/>
    </location>
</feature>
<keyword evidence="1" id="KW-0732">Signal</keyword>
<dbReference type="EMBL" id="JAKNGE010000062">
    <property type="protein sequence ID" value="MCG4749380.1"/>
    <property type="molecule type" value="Genomic_DNA"/>
</dbReference>
<evidence type="ECO:0000313" key="5">
    <source>
        <dbReference type="Proteomes" id="UP001299608"/>
    </source>
</evidence>
<dbReference type="Proteomes" id="UP000669239">
    <property type="component" value="Unassembled WGS sequence"/>
</dbReference>
<dbReference type="AlphaFoldDB" id="A0AAW5C5T4"/>
<reference evidence="3" key="2">
    <citation type="submission" date="2020-02" db="EMBL/GenBank/DDBJ databases">
        <authorList>
            <person name="Littmann E."/>
            <person name="Sorbara M."/>
        </authorList>
    </citation>
    <scope>NUCLEOTIDE SEQUENCE</scope>
    <source>
        <strain evidence="3">MSK.1.17</strain>
    </source>
</reference>
<sequence length="268" mass="29790">MKCMKRLLAIVLGAALLCPMTAYAGQTEEAKALYDQVQEKSNAITDMNAFYDFKIKFGGSMIENAGLTASDMRLEMNVKMNHLTEPALMRYMAYCRMTDPDGSQMTYSMYYLDGYMYMDMLGQKIKMPMAMGDMMQQSMASANAFDVPTDIVKDMNLWDEGENKVIGFTIDDSRMNEFLQTVLGSTGLTGMMEGTSMSLHNIKGEYVVNPNNDLIKMRLKMDMSMTMDGETITMSMDGDVGIADPGQPVDVPVPNIAEYTDITAAANQ</sequence>
<evidence type="ECO:0000256" key="1">
    <source>
        <dbReference type="SAM" id="SignalP"/>
    </source>
</evidence>
<reference evidence="2" key="3">
    <citation type="submission" date="2022-01" db="EMBL/GenBank/DDBJ databases">
        <title>Collection of gut derived symbiotic bacterial strains cultured from healthy donors.</title>
        <authorList>
            <person name="Lin H."/>
            <person name="Kohout C."/>
            <person name="Waligurski E."/>
            <person name="Pamer E.G."/>
        </authorList>
    </citation>
    <scope>NUCLEOTIDE SEQUENCE</scope>
    <source>
        <strain evidence="2">DFI.6.55</strain>
    </source>
</reference>
<name>A0AAW5C5T4_9FIRM</name>
<comment type="caution">
    <text evidence="2">The sequence shown here is derived from an EMBL/GenBank/DDBJ whole genome shotgun (WGS) entry which is preliminary data.</text>
</comment>
<evidence type="ECO:0000313" key="2">
    <source>
        <dbReference type="EMBL" id="MCG4749380.1"/>
    </source>
</evidence>
<reference evidence="3 4" key="1">
    <citation type="journal article" date="2020" name="Cell Host Microbe">
        <title>Functional and Genomic Variation between Human-Derived Isolates of Lachnospiraceae Reveals Inter- and Intra-Species Diversity.</title>
        <authorList>
            <person name="Sorbara M.T."/>
            <person name="Littmann E.R."/>
            <person name="Fontana E."/>
            <person name="Moody T.U."/>
            <person name="Kohout C.E."/>
            <person name="Gjonbalaj M."/>
            <person name="Eaton V."/>
            <person name="Seok R."/>
            <person name="Leiner I.M."/>
            <person name="Pamer E.G."/>
        </authorList>
    </citation>
    <scope>NUCLEOTIDE SEQUENCE [LARGE SCALE GENOMIC DNA]</scope>
    <source>
        <strain evidence="3 4">MSK.1.17</strain>
    </source>
</reference>
<organism evidence="2 5">
    <name type="scientific">Enterocloster aldenensis</name>
    <dbReference type="NCBI Taxonomy" id="358742"/>
    <lineage>
        <taxon>Bacteria</taxon>
        <taxon>Bacillati</taxon>
        <taxon>Bacillota</taxon>
        <taxon>Clostridia</taxon>
        <taxon>Lachnospirales</taxon>
        <taxon>Lachnospiraceae</taxon>
        <taxon>Enterocloster</taxon>
    </lineage>
</organism>
<protein>
    <recommendedName>
        <fullName evidence="6">DUF4292 domain-containing protein</fullName>
    </recommendedName>
</protein>
<dbReference type="Proteomes" id="UP001299608">
    <property type="component" value="Unassembled WGS sequence"/>
</dbReference>
<keyword evidence="4" id="KW-1185">Reference proteome</keyword>
<dbReference type="EMBL" id="JAAITT010000015">
    <property type="protein sequence ID" value="NSJ49405.1"/>
    <property type="molecule type" value="Genomic_DNA"/>
</dbReference>
<gene>
    <name evidence="3" type="ORF">G5B36_11910</name>
    <name evidence="2" type="ORF">L0N08_28650</name>
</gene>